<dbReference type="PANTHER" id="PTHR15871:SF2">
    <property type="entry name" value="PLECKSTRIN HOMOLOGY DOMAIN-CONTAINING FAMILY O MEMBER 2"/>
    <property type="match status" value="1"/>
</dbReference>
<dbReference type="AlphaFoldDB" id="A0A8C4Z360"/>
<reference evidence="2" key="2">
    <citation type="submission" date="2025-09" db="UniProtKB">
        <authorList>
            <consortium name="Ensembl"/>
        </authorList>
    </citation>
    <scope>IDENTIFICATION</scope>
</reference>
<evidence type="ECO:0000313" key="2">
    <source>
        <dbReference type="Ensembl" id="ENSGMOP00000004715.2"/>
    </source>
</evidence>
<dbReference type="SUPFAM" id="SSF50729">
    <property type="entry name" value="PH domain-like"/>
    <property type="match status" value="1"/>
</dbReference>
<feature type="domain" description="PH" evidence="1">
    <location>
        <begin position="49"/>
        <end position="152"/>
    </location>
</feature>
<dbReference type="Gene3D" id="2.30.29.30">
    <property type="entry name" value="Pleckstrin-homology domain (PH domain)/Phosphotyrosine-binding domain (PTB)"/>
    <property type="match status" value="1"/>
</dbReference>
<sequence>MNLHELDIWNSGTLGNDVFICMRALMCCAWFVSMQGVKGDPAQPKEARFLSKAGWVKKASGRVLAMYKDRYVHVEKFEVVVYENEDLKTCLQRLDLENFEKCLELKSFFKKKNRFILIREPKCANKIQDVKFQAQTPEEKDSWIKALTEGINRAKNKIFDEVTSSSYPSYLCCIQEMG</sequence>
<protein>
    <recommendedName>
        <fullName evidence="1">PH domain-containing protein</fullName>
    </recommendedName>
</protein>
<dbReference type="GeneTree" id="ENSGT00530000063760"/>
<dbReference type="PROSITE" id="PS50003">
    <property type="entry name" value="PH_DOMAIN"/>
    <property type="match status" value="1"/>
</dbReference>
<evidence type="ECO:0000259" key="1">
    <source>
        <dbReference type="PROSITE" id="PS50003"/>
    </source>
</evidence>
<organism evidence="2 3">
    <name type="scientific">Gadus morhua</name>
    <name type="common">Atlantic cod</name>
    <dbReference type="NCBI Taxonomy" id="8049"/>
    <lineage>
        <taxon>Eukaryota</taxon>
        <taxon>Metazoa</taxon>
        <taxon>Chordata</taxon>
        <taxon>Craniata</taxon>
        <taxon>Vertebrata</taxon>
        <taxon>Euteleostomi</taxon>
        <taxon>Actinopterygii</taxon>
        <taxon>Neopterygii</taxon>
        <taxon>Teleostei</taxon>
        <taxon>Neoteleostei</taxon>
        <taxon>Acanthomorphata</taxon>
        <taxon>Zeiogadaria</taxon>
        <taxon>Gadariae</taxon>
        <taxon>Gadiformes</taxon>
        <taxon>Gadoidei</taxon>
        <taxon>Gadidae</taxon>
        <taxon>Gadus</taxon>
    </lineage>
</organism>
<dbReference type="Proteomes" id="UP000694546">
    <property type="component" value="Chromosome 14"/>
</dbReference>
<dbReference type="InterPro" id="IPR011993">
    <property type="entry name" value="PH-like_dom_sf"/>
</dbReference>
<dbReference type="OMA" id="YVHSKHD"/>
<evidence type="ECO:0000313" key="3">
    <source>
        <dbReference type="Proteomes" id="UP000694546"/>
    </source>
</evidence>
<dbReference type="InterPro" id="IPR001849">
    <property type="entry name" value="PH_domain"/>
</dbReference>
<name>A0A8C4Z360_GADMO</name>
<accession>A0A8C4Z360</accession>
<dbReference type="InterPro" id="IPR043448">
    <property type="entry name" value="PKHO1/2"/>
</dbReference>
<dbReference type="Ensembl" id="ENSGMOT00000004855.2">
    <property type="protein sequence ID" value="ENSGMOP00000004715.2"/>
    <property type="gene ID" value="ENSGMOG00000004432.2"/>
</dbReference>
<dbReference type="PANTHER" id="PTHR15871">
    <property type="entry name" value="PH DOMAIN-CONTAINING PROTEIN"/>
    <property type="match status" value="1"/>
</dbReference>
<proteinExistence type="predicted"/>
<dbReference type="Pfam" id="PF00169">
    <property type="entry name" value="PH"/>
    <property type="match status" value="1"/>
</dbReference>
<keyword evidence="3" id="KW-1185">Reference proteome</keyword>
<reference evidence="2" key="1">
    <citation type="submission" date="2025-08" db="UniProtKB">
        <authorList>
            <consortium name="Ensembl"/>
        </authorList>
    </citation>
    <scope>IDENTIFICATION</scope>
</reference>
<dbReference type="SMART" id="SM00233">
    <property type="entry name" value="PH"/>
    <property type="match status" value="1"/>
</dbReference>
<dbReference type="GO" id="GO:0071888">
    <property type="term" value="P:macrophage apoptotic process"/>
    <property type="evidence" value="ECO:0007669"/>
    <property type="project" value="TreeGrafter"/>
</dbReference>